<dbReference type="AlphaFoldDB" id="A0A5C1PWY3"/>
<dbReference type="Gene3D" id="3.30.70.270">
    <property type="match status" value="1"/>
</dbReference>
<dbReference type="GO" id="GO:0006355">
    <property type="term" value="P:regulation of DNA-templated transcription"/>
    <property type="evidence" value="ECO:0007669"/>
    <property type="project" value="InterPro"/>
</dbReference>
<dbReference type="InterPro" id="IPR013767">
    <property type="entry name" value="PAS_fold"/>
</dbReference>
<dbReference type="FunFam" id="3.30.70.270:FF:000001">
    <property type="entry name" value="Diguanylate cyclase domain protein"/>
    <property type="match status" value="1"/>
</dbReference>
<evidence type="ECO:0000313" key="8">
    <source>
        <dbReference type="Proteomes" id="UP001549111"/>
    </source>
</evidence>
<dbReference type="InterPro" id="IPR001610">
    <property type="entry name" value="PAC"/>
</dbReference>
<dbReference type="CDD" id="cd01949">
    <property type="entry name" value="GGDEF"/>
    <property type="match status" value="1"/>
</dbReference>
<feature type="domain" description="PAC" evidence="2">
    <location>
        <begin position="335"/>
        <end position="386"/>
    </location>
</feature>
<evidence type="ECO:0000259" key="4">
    <source>
        <dbReference type="PROSITE" id="PS50887"/>
    </source>
</evidence>
<dbReference type="SUPFAM" id="SSF55785">
    <property type="entry name" value="PYP-like sensor domain (PAS domain)"/>
    <property type="match status" value="4"/>
</dbReference>
<dbReference type="CDD" id="cd00130">
    <property type="entry name" value="PAS"/>
    <property type="match status" value="4"/>
</dbReference>
<name>A0A5C1PWY3_9BURK</name>
<evidence type="ECO:0000259" key="2">
    <source>
        <dbReference type="PROSITE" id="PS50113"/>
    </source>
</evidence>
<dbReference type="Pfam" id="PF00990">
    <property type="entry name" value="GGDEF"/>
    <property type="match status" value="1"/>
</dbReference>
<dbReference type="OrthoDB" id="9813903at2"/>
<dbReference type="InterPro" id="IPR043128">
    <property type="entry name" value="Rev_trsase/Diguanyl_cyclase"/>
</dbReference>
<dbReference type="PANTHER" id="PTHR44757">
    <property type="entry name" value="DIGUANYLATE CYCLASE DGCP"/>
    <property type="match status" value="1"/>
</dbReference>
<feature type="domain" description="PAC" evidence="2">
    <location>
        <begin position="473"/>
        <end position="525"/>
    </location>
</feature>
<dbReference type="InterPro" id="IPR029787">
    <property type="entry name" value="Nucleotide_cyclase"/>
</dbReference>
<dbReference type="InterPro" id="IPR013655">
    <property type="entry name" value="PAS_fold_3"/>
</dbReference>
<dbReference type="InterPro" id="IPR000700">
    <property type="entry name" value="PAS-assoc_C"/>
</dbReference>
<dbReference type="NCBIfam" id="TIGR00229">
    <property type="entry name" value="sensory_box"/>
    <property type="match status" value="2"/>
</dbReference>
<accession>A0A5C1PWY3</accession>
<dbReference type="SMART" id="SM00086">
    <property type="entry name" value="PAC"/>
    <property type="match status" value="3"/>
</dbReference>
<evidence type="ECO:0000313" key="7">
    <source>
        <dbReference type="Proteomes" id="UP000323522"/>
    </source>
</evidence>
<evidence type="ECO:0000259" key="1">
    <source>
        <dbReference type="PROSITE" id="PS50112"/>
    </source>
</evidence>
<dbReference type="SMART" id="SM00091">
    <property type="entry name" value="PAS"/>
    <property type="match status" value="3"/>
</dbReference>
<protein>
    <submittedName>
        <fullName evidence="5">Diguanylate cyclase (GGDEF)-like protein/PAS domain S-box-containing protein</fullName>
    </submittedName>
    <submittedName>
        <fullName evidence="6">EAL domain-containing protein</fullName>
    </submittedName>
</protein>
<evidence type="ECO:0000259" key="3">
    <source>
        <dbReference type="PROSITE" id="PS50883"/>
    </source>
</evidence>
<feature type="domain" description="PAS" evidence="1">
    <location>
        <begin position="394"/>
        <end position="467"/>
    </location>
</feature>
<dbReference type="SMART" id="SM00267">
    <property type="entry name" value="GGDEF"/>
    <property type="match status" value="1"/>
</dbReference>
<dbReference type="InterPro" id="IPR052155">
    <property type="entry name" value="Biofilm_reg_signaling"/>
</dbReference>
<dbReference type="Pfam" id="PF00563">
    <property type="entry name" value="EAL"/>
    <property type="match status" value="1"/>
</dbReference>
<reference evidence="6 7" key="1">
    <citation type="submission" date="2019-02" db="EMBL/GenBank/DDBJ databases">
        <title>Complete Genome Sequence and Methylome Analysis of Sphaerotilus natans subsp. sulfidivorans D-507.</title>
        <authorList>
            <person name="Fomenkov A."/>
            <person name="Gridneva E."/>
            <person name="Smolyakov D."/>
            <person name="Dubinina G."/>
            <person name="Vincze T."/>
            <person name="Grabovich M."/>
            <person name="Roberts R.J."/>
        </authorList>
    </citation>
    <scope>NUCLEOTIDE SEQUENCE [LARGE SCALE GENOMIC DNA]</scope>
    <source>
        <strain evidence="6 7">D-507</strain>
    </source>
</reference>
<dbReference type="InterPro" id="IPR001633">
    <property type="entry name" value="EAL_dom"/>
</dbReference>
<dbReference type="SUPFAM" id="SSF55073">
    <property type="entry name" value="Nucleotide cyclase"/>
    <property type="match status" value="1"/>
</dbReference>
<dbReference type="Pfam" id="PF00989">
    <property type="entry name" value="PAS"/>
    <property type="match status" value="1"/>
</dbReference>
<evidence type="ECO:0000313" key="5">
    <source>
        <dbReference type="EMBL" id="MET3605992.1"/>
    </source>
</evidence>
<dbReference type="PROSITE" id="PS50113">
    <property type="entry name" value="PAC"/>
    <property type="match status" value="3"/>
</dbReference>
<evidence type="ECO:0000313" key="6">
    <source>
        <dbReference type="EMBL" id="QEM99906.1"/>
    </source>
</evidence>
<keyword evidence="8" id="KW-1185">Reference proteome</keyword>
<dbReference type="PROSITE" id="PS50883">
    <property type="entry name" value="EAL"/>
    <property type="match status" value="1"/>
</dbReference>
<dbReference type="RefSeq" id="WP_149502660.1">
    <property type="nucleotide sequence ID" value="NZ_CP035708.1"/>
</dbReference>
<dbReference type="SMART" id="SM00052">
    <property type="entry name" value="EAL"/>
    <property type="match status" value="1"/>
</dbReference>
<dbReference type="KEGG" id="snn:EWH46_03340"/>
<dbReference type="PANTHER" id="PTHR44757:SF4">
    <property type="entry name" value="DIGUANYLATE CYCLASE DGCE-RELATED"/>
    <property type="match status" value="1"/>
</dbReference>
<sequence length="967" mass="109025">MPTGLDALPCAVLVTDGQGLLQELNAELLAWVGGEPADWIGRRIELLLVPASRIFLQTHVWPLLLHQQRVHELQLMLREAAGTRLPVLLSARCTQDAPDPAARRFTWVLFPARERQRFEAELVQARQRLQHLIESTDAGTWEWNVQTGELRLNERGWRILGLAPDEARPLRLDHRFRLEIAHPAERSRTLRRLMRHFAGRSETHVDEVRLRRLDGSWVWVQERGRVISRTPDGQPEWMFGTHIDIDPIQRQQEALRRSKALLDRTNELAGVGGWEVDLHDPRQPLLYWSEQTCRIHGVPPGYQPALDEAIGFFLPEHRHRIEAAVQRGITEGLGWDLELQLRRRDGAVLWVRALGRVEFEQGRVVRLIGAVQDISERVRERAELHQLAAQLAEQHELLRVTLQSIGDAVITTDVAGRVTWLNPVAERLSGWLQTEAAGRPLMQVFQAVDERDRRPLPDPVVPSLNGGMGAAAETGAPLLISRDGREAGVEISAAAIRGADGRVHGAVLVFRDVTEQRRMAGEMSYRASHDALTGLINRMEFEARLERTRLRAQSEGSHHALLFIDLDQFKLVNDACGHAAGDLLLQQVSRLMRQTVRSRDTLARLGGDEFAVILEHCDEAQAQRVAHLICERFDAFRFIHDERRFRVGASVGLVPLDRRWRSITALMQAADVSCYAAKEAGRNRVHVWFDSDQAVRQRHGEMRWASRLEQALDEDRFVLHAQRILPCRPEPAQARPALHAEVLVRLREPDGQLVAPGAFLPAAERFHLASRIDRRVLQLSLQALGRQPAAAPPWLLSVNLSGQSIGDRHFCQDVLDMLERAGPSICRQLCLEITETAAIGSMSEAARFTSQVREHGVQVALDDFGAGASSFGYLKHLTVDWLKIDGQFVRDLLDDPLDEAAVRSFVDVARVMGLATVAEFVDHPQVLQRLQAMGVSRAQGFLLHRPEPLENLLDSVPEMKESGRHET</sequence>
<reference evidence="5 8" key="2">
    <citation type="submission" date="2024-06" db="EMBL/GenBank/DDBJ databases">
        <title>Genomic Encyclopedia of Type Strains, Phase IV (KMG-IV): sequencing the most valuable type-strain genomes for metagenomic binning, comparative biology and taxonomic classification.</title>
        <authorList>
            <person name="Goeker M."/>
        </authorList>
    </citation>
    <scope>NUCLEOTIDE SEQUENCE [LARGE SCALE GENOMIC DNA]</scope>
    <source>
        <strain evidence="5 8">D-501</strain>
    </source>
</reference>
<dbReference type="SUPFAM" id="SSF141868">
    <property type="entry name" value="EAL domain-like"/>
    <property type="match status" value="1"/>
</dbReference>
<dbReference type="InterPro" id="IPR035965">
    <property type="entry name" value="PAS-like_dom_sf"/>
</dbReference>
<dbReference type="Gene3D" id="3.30.450.20">
    <property type="entry name" value="PAS domain"/>
    <property type="match status" value="4"/>
</dbReference>
<dbReference type="EMBL" id="JBEPLS010000029">
    <property type="protein sequence ID" value="MET3605992.1"/>
    <property type="molecule type" value="Genomic_DNA"/>
</dbReference>
<dbReference type="InterPro" id="IPR035919">
    <property type="entry name" value="EAL_sf"/>
</dbReference>
<proteinExistence type="predicted"/>
<feature type="domain" description="EAL" evidence="3">
    <location>
        <begin position="701"/>
        <end position="960"/>
    </location>
</feature>
<gene>
    <name evidence="5" type="ORF">ABIC99_003827</name>
    <name evidence="6" type="ORF">EWH46_03340</name>
</gene>
<organism evidence="6 7">
    <name type="scientific">Sphaerotilus sulfidivorans</name>
    <dbReference type="NCBI Taxonomy" id="639200"/>
    <lineage>
        <taxon>Bacteria</taxon>
        <taxon>Pseudomonadati</taxon>
        <taxon>Pseudomonadota</taxon>
        <taxon>Betaproteobacteria</taxon>
        <taxon>Burkholderiales</taxon>
        <taxon>Sphaerotilaceae</taxon>
        <taxon>Sphaerotilus</taxon>
    </lineage>
</organism>
<dbReference type="CDD" id="cd01948">
    <property type="entry name" value="EAL"/>
    <property type="match status" value="1"/>
</dbReference>
<dbReference type="Pfam" id="PF13426">
    <property type="entry name" value="PAS_9"/>
    <property type="match status" value="1"/>
</dbReference>
<dbReference type="InterPro" id="IPR000160">
    <property type="entry name" value="GGDEF_dom"/>
</dbReference>
<dbReference type="EMBL" id="CP035708">
    <property type="protein sequence ID" value="QEM99906.1"/>
    <property type="molecule type" value="Genomic_DNA"/>
</dbReference>
<dbReference type="InterPro" id="IPR000014">
    <property type="entry name" value="PAS"/>
</dbReference>
<dbReference type="Pfam" id="PF08447">
    <property type="entry name" value="PAS_3"/>
    <property type="match status" value="2"/>
</dbReference>
<dbReference type="Proteomes" id="UP000323522">
    <property type="component" value="Chromosome"/>
</dbReference>
<dbReference type="Proteomes" id="UP001549111">
    <property type="component" value="Unassembled WGS sequence"/>
</dbReference>
<dbReference type="NCBIfam" id="TIGR00254">
    <property type="entry name" value="GGDEF"/>
    <property type="match status" value="1"/>
</dbReference>
<dbReference type="GO" id="GO:0003824">
    <property type="term" value="F:catalytic activity"/>
    <property type="evidence" value="ECO:0007669"/>
    <property type="project" value="UniProtKB-ARBA"/>
</dbReference>
<dbReference type="Gene3D" id="3.20.20.450">
    <property type="entry name" value="EAL domain"/>
    <property type="match status" value="1"/>
</dbReference>
<feature type="domain" description="GGDEF" evidence="4">
    <location>
        <begin position="557"/>
        <end position="690"/>
    </location>
</feature>
<dbReference type="Gene3D" id="2.10.70.100">
    <property type="match status" value="1"/>
</dbReference>
<dbReference type="PROSITE" id="PS50887">
    <property type="entry name" value="GGDEF"/>
    <property type="match status" value="1"/>
</dbReference>
<feature type="domain" description="PAC" evidence="2">
    <location>
        <begin position="204"/>
        <end position="257"/>
    </location>
</feature>
<dbReference type="PROSITE" id="PS50112">
    <property type="entry name" value="PAS"/>
    <property type="match status" value="1"/>
</dbReference>